<dbReference type="OrthoDB" id="2281372at2759"/>
<feature type="domain" description="LysM" evidence="5">
    <location>
        <begin position="373"/>
        <end position="419"/>
    </location>
</feature>
<organism evidence="6 7">
    <name type="scientific">Ophiostoma piceae (strain UAMH 11346)</name>
    <name type="common">Sap stain fungus</name>
    <dbReference type="NCBI Taxonomy" id="1262450"/>
    <lineage>
        <taxon>Eukaryota</taxon>
        <taxon>Fungi</taxon>
        <taxon>Dikarya</taxon>
        <taxon>Ascomycota</taxon>
        <taxon>Pezizomycotina</taxon>
        <taxon>Sordariomycetes</taxon>
        <taxon>Sordariomycetidae</taxon>
        <taxon>Ophiostomatales</taxon>
        <taxon>Ophiostomataceae</taxon>
        <taxon>Ophiostoma</taxon>
    </lineage>
</organism>
<evidence type="ECO:0000256" key="2">
    <source>
        <dbReference type="ARBA" id="ARBA00023026"/>
    </source>
</evidence>
<dbReference type="SMART" id="SM00257">
    <property type="entry name" value="LysM"/>
    <property type="match status" value="6"/>
</dbReference>
<evidence type="ECO:0000313" key="7">
    <source>
        <dbReference type="Proteomes" id="UP000016923"/>
    </source>
</evidence>
<keyword evidence="1" id="KW-0147">Chitin-binding</keyword>
<feature type="signal peptide" evidence="4">
    <location>
        <begin position="1"/>
        <end position="22"/>
    </location>
</feature>
<dbReference type="EMBL" id="KE148147">
    <property type="protein sequence ID" value="EPE09532.1"/>
    <property type="molecule type" value="Genomic_DNA"/>
</dbReference>
<dbReference type="GO" id="GO:0008061">
    <property type="term" value="F:chitin binding"/>
    <property type="evidence" value="ECO:0007669"/>
    <property type="project" value="UniProtKB-KW"/>
</dbReference>
<dbReference type="HOGENOM" id="CLU_010591_8_1_1"/>
<dbReference type="SUPFAM" id="SSF54106">
    <property type="entry name" value="LysM domain"/>
    <property type="match status" value="4"/>
</dbReference>
<dbReference type="PROSITE" id="PS51782">
    <property type="entry name" value="LYSM"/>
    <property type="match status" value="6"/>
</dbReference>
<dbReference type="PANTHER" id="PTHR34997:SF1">
    <property type="entry name" value="PEPTIDOGLYCAN-BINDING LYSIN DOMAIN"/>
    <property type="match status" value="1"/>
</dbReference>
<reference evidence="6 7" key="1">
    <citation type="journal article" date="2013" name="BMC Genomics">
        <title>The genome and transcriptome of the pine saprophyte Ophiostoma piceae, and a comparison with the bark beetle-associated pine pathogen Grosmannia clavigera.</title>
        <authorList>
            <person name="Haridas S."/>
            <person name="Wang Y."/>
            <person name="Lim L."/>
            <person name="Massoumi Alamouti S."/>
            <person name="Jackman S."/>
            <person name="Docking R."/>
            <person name="Robertson G."/>
            <person name="Birol I."/>
            <person name="Bohlmann J."/>
            <person name="Breuil C."/>
        </authorList>
    </citation>
    <scope>NUCLEOTIDE SEQUENCE [LARGE SCALE GENOMIC DNA]</scope>
    <source>
        <strain evidence="6 7">UAMH 11346</strain>
    </source>
</reference>
<name>S3C9K2_OPHP1</name>
<dbReference type="AlphaFoldDB" id="S3C9K2"/>
<feature type="domain" description="LysM" evidence="5">
    <location>
        <begin position="109"/>
        <end position="154"/>
    </location>
</feature>
<keyword evidence="2" id="KW-0843">Virulence</keyword>
<proteinExistence type="inferred from homology"/>
<dbReference type="Proteomes" id="UP000016923">
    <property type="component" value="Unassembled WGS sequence"/>
</dbReference>
<evidence type="ECO:0000313" key="6">
    <source>
        <dbReference type="EMBL" id="EPE09532.1"/>
    </source>
</evidence>
<dbReference type="InterPro" id="IPR052210">
    <property type="entry name" value="LysM1-like"/>
</dbReference>
<feature type="domain" description="LysM" evidence="5">
    <location>
        <begin position="196"/>
        <end position="242"/>
    </location>
</feature>
<dbReference type="Gene3D" id="3.10.350.10">
    <property type="entry name" value="LysM domain"/>
    <property type="match status" value="6"/>
</dbReference>
<protein>
    <recommendedName>
        <fullName evidence="5">LysM domain-containing protein</fullName>
    </recommendedName>
</protein>
<keyword evidence="7" id="KW-1185">Reference proteome</keyword>
<feature type="domain" description="LysM" evidence="5">
    <location>
        <begin position="278"/>
        <end position="324"/>
    </location>
</feature>
<evidence type="ECO:0000259" key="5">
    <source>
        <dbReference type="PROSITE" id="PS51782"/>
    </source>
</evidence>
<dbReference type="InterPro" id="IPR018392">
    <property type="entry name" value="LysM"/>
</dbReference>
<dbReference type="CDD" id="cd00118">
    <property type="entry name" value="LysM"/>
    <property type="match status" value="4"/>
</dbReference>
<feature type="domain" description="LysM" evidence="5">
    <location>
        <begin position="27"/>
        <end position="71"/>
    </location>
</feature>
<sequence>MRTCSVFVAGMLPLLAAAAASGVTCSYSTAAASGDTCATFAASWGLSESDFQALNPDAACPDLVSGTSYCVFGKAATTSTTTTRPVTSTTTSTSTTPTATLPTVVTCEMSTAANEGDTCRIFAQRWGTDLSLFKQLNPSVNCDNALVGGDSYCVTGSIDTVTALPNTTTSTLATSTIDWSSDTLPTQSGLASDCANYYLVRSDDSCDSIESNFNITSAEFEAWNTAIASDCTNLESGYYVCVGLVQNTTTTTTSATATATATAVISPTQSGIASDCSSYHLVKTSDNCYNIETKYSITADEFNEWNPAIDASCANLYLGYYVCVGVDGNATVSATAKPTTATTASTTAKTTSTSTTSTASAPTFTGTTSDCDQYYEVVSGDSCGAIETKYNVSLSQLVKWNTGLADDCSNLLLGYKYCVHVPGAKQVPSPLMTGTSDDCSTYHKIVSGDYCYLIETDNGISDTDFRALNTGINSDCSNLLLGYYVCVAA</sequence>
<keyword evidence="4" id="KW-0732">Signal</keyword>
<evidence type="ECO:0000256" key="3">
    <source>
        <dbReference type="ARBA" id="ARBA00044955"/>
    </source>
</evidence>
<accession>S3C9K2</accession>
<gene>
    <name evidence="6" type="ORF">F503_07308</name>
</gene>
<comment type="similarity">
    <text evidence="3">Belongs to the secreted LysM effector family.</text>
</comment>
<feature type="chain" id="PRO_5004518379" description="LysM domain-containing protein" evidence="4">
    <location>
        <begin position="23"/>
        <end position="489"/>
    </location>
</feature>
<feature type="domain" description="LysM" evidence="5">
    <location>
        <begin position="441"/>
        <end position="487"/>
    </location>
</feature>
<dbReference type="eggNOG" id="KOG2806">
    <property type="taxonomic scope" value="Eukaryota"/>
</dbReference>
<dbReference type="STRING" id="1262450.S3C9K2"/>
<evidence type="ECO:0000256" key="1">
    <source>
        <dbReference type="ARBA" id="ARBA00022669"/>
    </source>
</evidence>
<dbReference type="Pfam" id="PF01476">
    <property type="entry name" value="LysM"/>
    <property type="match status" value="6"/>
</dbReference>
<evidence type="ECO:0000256" key="4">
    <source>
        <dbReference type="SAM" id="SignalP"/>
    </source>
</evidence>
<dbReference type="PANTHER" id="PTHR34997">
    <property type="entry name" value="AM15"/>
    <property type="match status" value="1"/>
</dbReference>
<dbReference type="InterPro" id="IPR036779">
    <property type="entry name" value="LysM_dom_sf"/>
</dbReference>
<dbReference type="OMA" id="YYICTHV"/>
<dbReference type="VEuPathDB" id="FungiDB:F503_07308"/>